<evidence type="ECO:0000256" key="7">
    <source>
        <dbReference type="ARBA" id="ARBA00023027"/>
    </source>
</evidence>
<reference evidence="11" key="1">
    <citation type="journal article" date="2015" name="Mol. Phylogenet. Evol.">
        <title>Elucidating the phylogenetic position of Gnathostomulida and first mitochondrial genomes of Gnathostomulida, Gastrotricha and Polycladida (Platyhelminthes).</title>
        <authorList>
            <person name="Golombek A."/>
            <person name="Tobergte S."/>
            <person name="Struck T.H."/>
        </authorList>
    </citation>
    <scope>NUCLEOTIDE SEQUENCE</scope>
</reference>
<feature type="transmembrane region" description="Helical" evidence="10">
    <location>
        <begin position="27"/>
        <end position="47"/>
    </location>
</feature>
<protein>
    <recommendedName>
        <fullName evidence="3">NADH-ubiquinone oxidoreductase chain 4L</fullName>
    </recommendedName>
    <alternativeName>
        <fullName evidence="9">NADH dehydrogenase subunit 4L</fullName>
    </alternativeName>
</protein>
<dbReference type="InterPro" id="IPR039428">
    <property type="entry name" value="NUOK/Mnh_C1-like"/>
</dbReference>
<comment type="subcellular location">
    <subcellularLocation>
        <location evidence="1">Membrane</location>
        <topology evidence="1">Multi-pass membrane protein</topology>
    </subcellularLocation>
</comment>
<evidence type="ECO:0000313" key="11">
    <source>
        <dbReference type="EMBL" id="AKD00060.1"/>
    </source>
</evidence>
<gene>
    <name evidence="11" type="primary">nad4l</name>
</gene>
<keyword evidence="8 10" id="KW-0472">Membrane</keyword>
<proteinExistence type="inferred from homology"/>
<keyword evidence="11" id="KW-0496">Mitochondrion</keyword>
<accession>A0A0F6Q0X9</accession>
<keyword evidence="5" id="KW-1278">Translocase</keyword>
<organism evidence="11">
    <name type="scientific">Stylochoplana maculata</name>
    <dbReference type="NCBI Taxonomy" id="1495083"/>
    <lineage>
        <taxon>Eukaryota</taxon>
        <taxon>Metazoa</taxon>
        <taxon>Spiralia</taxon>
        <taxon>Lophotrochozoa</taxon>
        <taxon>Platyhelminthes</taxon>
        <taxon>Rhabditophora</taxon>
        <taxon>Polycladida</taxon>
        <taxon>Acotylea</taxon>
        <taxon>Leptoplanoidea</taxon>
        <taxon>Leptoplanidae</taxon>
        <taxon>Stylochoplana</taxon>
    </lineage>
</organism>
<dbReference type="EMBL" id="KP965863">
    <property type="protein sequence ID" value="AKD00060.1"/>
    <property type="molecule type" value="Genomic_DNA"/>
</dbReference>
<evidence type="ECO:0000256" key="3">
    <source>
        <dbReference type="ARBA" id="ARBA00016612"/>
    </source>
</evidence>
<keyword evidence="7" id="KW-0520">NAD</keyword>
<feature type="transmembrane region" description="Helical" evidence="10">
    <location>
        <begin position="53"/>
        <end position="77"/>
    </location>
</feature>
<sequence>LNNTDLFLFVFFLNILLLLFRLKSVLIILFAFEFLIVNLLFSFVYLGTPFDPISILVFLAVAAGEASIGLSLLISLLRQKGNDNLNSLQFTNEYEGF</sequence>
<feature type="transmembrane region" description="Helical" evidence="10">
    <location>
        <begin position="6"/>
        <end position="22"/>
    </location>
</feature>
<comment type="similarity">
    <text evidence="2">Belongs to the complex I subunit 4L family.</text>
</comment>
<evidence type="ECO:0000256" key="9">
    <source>
        <dbReference type="ARBA" id="ARBA00031586"/>
    </source>
</evidence>
<evidence type="ECO:0000256" key="4">
    <source>
        <dbReference type="ARBA" id="ARBA00022692"/>
    </source>
</evidence>
<dbReference type="Gene3D" id="1.10.287.3510">
    <property type="match status" value="1"/>
</dbReference>
<dbReference type="AlphaFoldDB" id="A0A0F6Q0X9"/>
<evidence type="ECO:0000256" key="5">
    <source>
        <dbReference type="ARBA" id="ARBA00022967"/>
    </source>
</evidence>
<evidence type="ECO:0000256" key="2">
    <source>
        <dbReference type="ARBA" id="ARBA00010519"/>
    </source>
</evidence>
<keyword evidence="6 10" id="KW-1133">Transmembrane helix</keyword>
<dbReference type="Pfam" id="PF00420">
    <property type="entry name" value="Oxidored_q2"/>
    <property type="match status" value="1"/>
</dbReference>
<evidence type="ECO:0000256" key="10">
    <source>
        <dbReference type="SAM" id="Phobius"/>
    </source>
</evidence>
<geneLocation type="mitochondrion" evidence="11"/>
<evidence type="ECO:0000256" key="8">
    <source>
        <dbReference type="ARBA" id="ARBA00023136"/>
    </source>
</evidence>
<evidence type="ECO:0000256" key="6">
    <source>
        <dbReference type="ARBA" id="ARBA00022989"/>
    </source>
</evidence>
<feature type="non-terminal residue" evidence="11">
    <location>
        <position position="1"/>
    </location>
</feature>
<evidence type="ECO:0000256" key="1">
    <source>
        <dbReference type="ARBA" id="ARBA00004141"/>
    </source>
</evidence>
<name>A0A0F6Q0X9_9PLAT</name>
<dbReference type="GO" id="GO:0016020">
    <property type="term" value="C:membrane"/>
    <property type="evidence" value="ECO:0007669"/>
    <property type="project" value="UniProtKB-SubCell"/>
</dbReference>
<keyword evidence="4 10" id="KW-0812">Transmembrane</keyword>